<dbReference type="EMBL" id="JAVDVQ010000016">
    <property type="protein sequence ID" value="MDR7083958.1"/>
    <property type="molecule type" value="Genomic_DNA"/>
</dbReference>
<feature type="transmembrane region" description="Helical" evidence="1">
    <location>
        <begin position="18"/>
        <end position="38"/>
    </location>
</feature>
<organism evidence="3 4">
    <name type="scientific">Arthrobacter ginsengisoli</name>
    <dbReference type="NCBI Taxonomy" id="1356565"/>
    <lineage>
        <taxon>Bacteria</taxon>
        <taxon>Bacillati</taxon>
        <taxon>Actinomycetota</taxon>
        <taxon>Actinomycetes</taxon>
        <taxon>Micrococcales</taxon>
        <taxon>Micrococcaceae</taxon>
        <taxon>Arthrobacter</taxon>
    </lineage>
</organism>
<keyword evidence="1" id="KW-0472">Membrane</keyword>
<comment type="caution">
    <text evidence="3">The sequence shown here is derived from an EMBL/GenBank/DDBJ whole genome shotgun (WGS) entry which is preliminary data.</text>
</comment>
<feature type="domain" description="DUF218" evidence="2">
    <location>
        <begin position="49"/>
        <end position="157"/>
    </location>
</feature>
<accession>A0ABU1UFI3</accession>
<dbReference type="Proteomes" id="UP001252243">
    <property type="component" value="Unassembled WGS sequence"/>
</dbReference>
<gene>
    <name evidence="3" type="ORF">J2X01_003264</name>
</gene>
<evidence type="ECO:0000313" key="4">
    <source>
        <dbReference type="Proteomes" id="UP001252243"/>
    </source>
</evidence>
<sequence length="198" mass="21167">MPPPLPALNTVPPRVRRVIAAVAGAVVLWLVVAVQLFVNVDPLSMHRTDAVIMLGGAGSERLPVALRLQRELNVPVLVLSHTDTPGNAAADDICNSATFPHPGLVCFRPTGMDTRSEADIIADLAHANGWKSVTVVTSSYHVTRAGRLIEQCTTADVQMVASHPALGPGQWLRRFVIETGGLIDASLRPECTDQRTGM</sequence>
<dbReference type="InterPro" id="IPR003848">
    <property type="entry name" value="DUF218"/>
</dbReference>
<keyword evidence="1" id="KW-0812">Transmembrane</keyword>
<name>A0ABU1UFI3_9MICC</name>
<keyword evidence="4" id="KW-1185">Reference proteome</keyword>
<keyword evidence="1" id="KW-1133">Transmembrane helix</keyword>
<dbReference type="RefSeq" id="WP_310059592.1">
    <property type="nucleotide sequence ID" value="NZ_JAVDVQ010000016.1"/>
</dbReference>
<dbReference type="CDD" id="cd06259">
    <property type="entry name" value="YdcF-like"/>
    <property type="match status" value="1"/>
</dbReference>
<evidence type="ECO:0000259" key="2">
    <source>
        <dbReference type="Pfam" id="PF02698"/>
    </source>
</evidence>
<reference evidence="3 4" key="1">
    <citation type="submission" date="2023-07" db="EMBL/GenBank/DDBJ databases">
        <title>Sorghum-associated microbial communities from plants grown in Nebraska, USA.</title>
        <authorList>
            <person name="Schachtman D."/>
        </authorList>
    </citation>
    <scope>NUCLEOTIDE SEQUENCE [LARGE SCALE GENOMIC DNA]</scope>
    <source>
        <strain evidence="3 4">BE167</strain>
    </source>
</reference>
<evidence type="ECO:0000313" key="3">
    <source>
        <dbReference type="EMBL" id="MDR7083958.1"/>
    </source>
</evidence>
<protein>
    <submittedName>
        <fullName evidence="3">Uncharacterized SAM-binding protein YcdF (DUF218 family)</fullName>
    </submittedName>
</protein>
<dbReference type="Pfam" id="PF02698">
    <property type="entry name" value="DUF218"/>
    <property type="match status" value="1"/>
</dbReference>
<evidence type="ECO:0000256" key="1">
    <source>
        <dbReference type="SAM" id="Phobius"/>
    </source>
</evidence>
<proteinExistence type="predicted"/>